<dbReference type="AlphaFoldDB" id="A0AAD4KR66"/>
<evidence type="ECO:0000313" key="2">
    <source>
        <dbReference type="Proteomes" id="UP001201262"/>
    </source>
</evidence>
<protein>
    <recommendedName>
        <fullName evidence="3">Transcription factor domain-containing protein</fullName>
    </recommendedName>
</protein>
<sequence length="450" mass="51067">MDMKIGDSSFVIITGSPQENKHKRISHVRSHIRNSRLRHEVHQQRRRPAKATTSSLLVSYPPALGSPERQLAKTVDLSWLPVSEAICERMKAFFRQYIESSAYVHPFLRSMIPAMVVHVPLMSAKLVNATAWDDLNGPDCEISELTLFQRGITQGIISDSIADSKSSGSDINITALMTLLAFEIVNGDKLVYNRYKGIIYRLVESRGGLDKLGFDGNLKISLLAIEQLEKVIKGFSESPSPLDTISLGRYDQHSHPLSLPNDFKVFTFEQGQKDLWSRQINISTLRLLSDFYQLVTLSICYHRSSDDPVRRQRTLIHWHFLHDNLVMLKSTPYCVEMELDHILLNAIFLFASEVHDDYSQQKSVNELRNILWKFKVDNYHGPLPGALIWCLAVGARNSSPDSFRKWFLMQLTRIACPSALDDPTEVSNNLDLILAGLDTVRNIQNAASEF</sequence>
<dbReference type="GeneID" id="70246170"/>
<name>A0AAD4KR66_9EURO</name>
<keyword evidence="2" id="KW-1185">Reference proteome</keyword>
<accession>A0AAD4KR66</accession>
<evidence type="ECO:0008006" key="3">
    <source>
        <dbReference type="Google" id="ProtNLM"/>
    </source>
</evidence>
<organism evidence="1 2">
    <name type="scientific">Talaromyces proteolyticus</name>
    <dbReference type="NCBI Taxonomy" id="1131652"/>
    <lineage>
        <taxon>Eukaryota</taxon>
        <taxon>Fungi</taxon>
        <taxon>Dikarya</taxon>
        <taxon>Ascomycota</taxon>
        <taxon>Pezizomycotina</taxon>
        <taxon>Eurotiomycetes</taxon>
        <taxon>Eurotiomycetidae</taxon>
        <taxon>Eurotiales</taxon>
        <taxon>Trichocomaceae</taxon>
        <taxon>Talaromyces</taxon>
        <taxon>Talaromyces sect. Bacilispori</taxon>
    </lineage>
</organism>
<dbReference type="PANTHER" id="PTHR37540">
    <property type="entry name" value="TRANSCRIPTION FACTOR (ACR-2), PUTATIVE-RELATED-RELATED"/>
    <property type="match status" value="1"/>
</dbReference>
<dbReference type="PANTHER" id="PTHR37540:SF5">
    <property type="entry name" value="TRANSCRIPTION FACTOR DOMAIN-CONTAINING PROTEIN"/>
    <property type="match status" value="1"/>
</dbReference>
<gene>
    <name evidence="1" type="ORF">BGW36DRAFT_376469</name>
</gene>
<comment type="caution">
    <text evidence="1">The sequence shown here is derived from an EMBL/GenBank/DDBJ whole genome shotgun (WGS) entry which is preliminary data.</text>
</comment>
<dbReference type="EMBL" id="JAJTJA010000005">
    <property type="protein sequence ID" value="KAH8698615.1"/>
    <property type="molecule type" value="Genomic_DNA"/>
</dbReference>
<dbReference type="RefSeq" id="XP_046073079.1">
    <property type="nucleotide sequence ID" value="XM_046215883.1"/>
</dbReference>
<reference evidence="1" key="1">
    <citation type="submission" date="2021-12" db="EMBL/GenBank/DDBJ databases">
        <title>Convergent genome expansion in fungi linked to evolution of root-endophyte symbiosis.</title>
        <authorList>
            <consortium name="DOE Joint Genome Institute"/>
            <person name="Ke Y.-H."/>
            <person name="Bonito G."/>
            <person name="Liao H.-L."/>
            <person name="Looney B."/>
            <person name="Rojas-Flechas A."/>
            <person name="Nash J."/>
            <person name="Hameed K."/>
            <person name="Schadt C."/>
            <person name="Martin F."/>
            <person name="Crous P.W."/>
            <person name="Miettinen O."/>
            <person name="Magnuson J.K."/>
            <person name="Labbe J."/>
            <person name="Jacobson D."/>
            <person name="Doktycz M.J."/>
            <person name="Veneault-Fourrey C."/>
            <person name="Kuo A."/>
            <person name="Mondo S."/>
            <person name="Calhoun S."/>
            <person name="Riley R."/>
            <person name="Ohm R."/>
            <person name="LaButti K."/>
            <person name="Andreopoulos B."/>
            <person name="Pangilinan J."/>
            <person name="Nolan M."/>
            <person name="Tritt A."/>
            <person name="Clum A."/>
            <person name="Lipzen A."/>
            <person name="Daum C."/>
            <person name="Barry K."/>
            <person name="Grigoriev I.V."/>
            <person name="Vilgalys R."/>
        </authorList>
    </citation>
    <scope>NUCLEOTIDE SEQUENCE</scope>
    <source>
        <strain evidence="1">PMI_201</strain>
    </source>
</reference>
<proteinExistence type="predicted"/>
<dbReference type="Proteomes" id="UP001201262">
    <property type="component" value="Unassembled WGS sequence"/>
</dbReference>
<evidence type="ECO:0000313" key="1">
    <source>
        <dbReference type="EMBL" id="KAH8698615.1"/>
    </source>
</evidence>